<sequence>MLAKLADQSLIIGSPDKLKHFVIAQQQAPELPLYIRCLIGVGALIVSFCFIAFLYIAEIIQFKSEPELIIWGLAFAALAIGLLKMAGEEHNAKQSFFIQSSFVAMAMGKILFVTGIGIATKSVWGVTCATLVITLLTYPIYQISIDRFLSGLAVLASIIVNILWDRDLAGVREVVFNAFLFVKLLIAAFLLCYGKVKRYLIPLSYSFVFSIAWAVLILMDTSKFGYGNQQEVVSTMLPSYMLSISLVAVIGWVAGGFSKLKKIPLVLAVLVSIVLGLLSVPGIILSIILLILGYAKYENILTIIGALLLPYCLVVFYYNLDITLLHKSILLVMSGLVLLVGRFCITYQGWDKCQKNY</sequence>
<keyword evidence="1" id="KW-0472">Membrane</keyword>
<gene>
    <name evidence="3" type="ORF">ORQ98_07440</name>
</gene>
<name>A0ABT5U611_9GAMM</name>
<dbReference type="EMBL" id="JAPMOU010000006">
    <property type="protein sequence ID" value="MDE1461799.1"/>
    <property type="molecule type" value="Genomic_DNA"/>
</dbReference>
<evidence type="ECO:0000259" key="2">
    <source>
        <dbReference type="Pfam" id="PF14351"/>
    </source>
</evidence>
<feature type="transmembrane region" description="Helical" evidence="1">
    <location>
        <begin position="239"/>
        <end position="258"/>
    </location>
</feature>
<dbReference type="Pfam" id="PF14351">
    <property type="entry name" value="DUF4401"/>
    <property type="match status" value="1"/>
</dbReference>
<dbReference type="Proteomes" id="UP001528823">
    <property type="component" value="Unassembled WGS sequence"/>
</dbReference>
<evidence type="ECO:0000256" key="1">
    <source>
        <dbReference type="SAM" id="Phobius"/>
    </source>
</evidence>
<protein>
    <submittedName>
        <fullName evidence="3">DUF4401 domain-containing protein</fullName>
    </submittedName>
</protein>
<feature type="transmembrane region" description="Helical" evidence="1">
    <location>
        <begin position="200"/>
        <end position="219"/>
    </location>
</feature>
<reference evidence="3 4" key="1">
    <citation type="submission" date="2022-11" db="EMBL/GenBank/DDBJ databases">
        <title>Spartinivicinus poritis sp. nov., isolated from scleractinian coral Porites lutea.</title>
        <authorList>
            <person name="Zhang G."/>
            <person name="Cai L."/>
            <person name="Wei Q."/>
        </authorList>
    </citation>
    <scope>NUCLEOTIDE SEQUENCE [LARGE SCALE GENOMIC DNA]</scope>
    <source>
        <strain evidence="3 4">A2-2</strain>
    </source>
</reference>
<comment type="caution">
    <text evidence="3">The sequence shown here is derived from an EMBL/GenBank/DDBJ whole genome shotgun (WGS) entry which is preliminary data.</text>
</comment>
<feature type="transmembrane region" description="Helical" evidence="1">
    <location>
        <begin position="300"/>
        <end position="318"/>
    </location>
</feature>
<evidence type="ECO:0000313" key="3">
    <source>
        <dbReference type="EMBL" id="MDE1461799.1"/>
    </source>
</evidence>
<keyword evidence="4" id="KW-1185">Reference proteome</keyword>
<organism evidence="3 4">
    <name type="scientific">Spartinivicinus poritis</name>
    <dbReference type="NCBI Taxonomy" id="2994640"/>
    <lineage>
        <taxon>Bacteria</taxon>
        <taxon>Pseudomonadati</taxon>
        <taxon>Pseudomonadota</taxon>
        <taxon>Gammaproteobacteria</taxon>
        <taxon>Oceanospirillales</taxon>
        <taxon>Zooshikellaceae</taxon>
        <taxon>Spartinivicinus</taxon>
    </lineage>
</organism>
<proteinExistence type="predicted"/>
<feature type="transmembrane region" description="Helical" evidence="1">
    <location>
        <begin position="265"/>
        <end position="294"/>
    </location>
</feature>
<dbReference type="RefSeq" id="WP_274688155.1">
    <property type="nucleotide sequence ID" value="NZ_JAPMOU010000006.1"/>
</dbReference>
<dbReference type="InterPro" id="IPR025513">
    <property type="entry name" value="DUF4401"/>
</dbReference>
<feature type="transmembrane region" description="Helical" evidence="1">
    <location>
        <begin position="33"/>
        <end position="56"/>
    </location>
</feature>
<keyword evidence="1" id="KW-0812">Transmembrane</keyword>
<feature type="transmembrane region" description="Helical" evidence="1">
    <location>
        <begin position="148"/>
        <end position="164"/>
    </location>
</feature>
<accession>A0ABT5U611</accession>
<feature type="domain" description="DUF4401" evidence="2">
    <location>
        <begin position="32"/>
        <end position="346"/>
    </location>
</feature>
<feature type="transmembrane region" description="Helical" evidence="1">
    <location>
        <begin position="330"/>
        <end position="350"/>
    </location>
</feature>
<feature type="transmembrane region" description="Helical" evidence="1">
    <location>
        <begin position="68"/>
        <end position="84"/>
    </location>
</feature>
<keyword evidence="1" id="KW-1133">Transmembrane helix</keyword>
<feature type="transmembrane region" description="Helical" evidence="1">
    <location>
        <begin position="122"/>
        <end position="141"/>
    </location>
</feature>
<feature type="transmembrane region" description="Helical" evidence="1">
    <location>
        <begin position="96"/>
        <end position="116"/>
    </location>
</feature>
<feature type="transmembrane region" description="Helical" evidence="1">
    <location>
        <begin position="176"/>
        <end position="193"/>
    </location>
</feature>
<evidence type="ECO:0000313" key="4">
    <source>
        <dbReference type="Proteomes" id="UP001528823"/>
    </source>
</evidence>